<dbReference type="GO" id="GO:0046872">
    <property type="term" value="F:metal ion binding"/>
    <property type="evidence" value="ECO:0007669"/>
    <property type="project" value="UniProtKB-KW"/>
</dbReference>
<keyword evidence="4" id="KW-0723">Serine/threonine-protein kinase</keyword>
<proteinExistence type="predicted"/>
<dbReference type="GO" id="GO:0005952">
    <property type="term" value="C:cAMP-dependent protein kinase complex"/>
    <property type="evidence" value="ECO:0007669"/>
    <property type="project" value="TreeGrafter"/>
</dbReference>
<keyword evidence="12" id="KW-0142">cGMP-binding</keyword>
<keyword evidence="6" id="KW-0808">Transferase</keyword>
<feature type="domain" description="Protein kinase" evidence="15">
    <location>
        <begin position="546"/>
        <end position="802"/>
    </location>
</feature>
<evidence type="ECO:0000256" key="2">
    <source>
        <dbReference type="ARBA" id="ARBA00011245"/>
    </source>
</evidence>
<evidence type="ECO:0000256" key="9">
    <source>
        <dbReference type="ARBA" id="ARBA00022777"/>
    </source>
</evidence>
<evidence type="ECO:0000256" key="12">
    <source>
        <dbReference type="ARBA" id="ARBA00022992"/>
    </source>
</evidence>
<feature type="domain" description="Cyclic nucleotide-binding" evidence="16">
    <location>
        <begin position="422"/>
        <end position="522"/>
    </location>
</feature>
<evidence type="ECO:0000256" key="10">
    <source>
        <dbReference type="ARBA" id="ARBA00022840"/>
    </source>
</evidence>
<evidence type="ECO:0000256" key="14">
    <source>
        <dbReference type="PROSITE-ProRule" id="PRU10141"/>
    </source>
</evidence>
<reference evidence="17" key="1">
    <citation type="submission" date="2023-08" db="EMBL/GenBank/DDBJ databases">
        <authorList>
            <person name="Chen Y."/>
            <person name="Shah S."/>
            <person name="Dougan E. K."/>
            <person name="Thang M."/>
            <person name="Chan C."/>
        </authorList>
    </citation>
    <scope>NUCLEOTIDE SEQUENCE</scope>
</reference>
<keyword evidence="5" id="KW-0140">cGMP</keyword>
<dbReference type="InterPro" id="IPR000719">
    <property type="entry name" value="Prot_kinase_dom"/>
</dbReference>
<dbReference type="SUPFAM" id="SSF51206">
    <property type="entry name" value="cAMP-binding domain-like"/>
    <property type="match status" value="3"/>
</dbReference>
<evidence type="ECO:0000256" key="1">
    <source>
        <dbReference type="ARBA" id="ARBA00001946"/>
    </source>
</evidence>
<evidence type="ECO:0000256" key="13">
    <source>
        <dbReference type="ARBA" id="ARBA00024113"/>
    </source>
</evidence>
<keyword evidence="3" id="KW-0963">Cytoplasm</keyword>
<dbReference type="InterPro" id="IPR018490">
    <property type="entry name" value="cNMP-bd_dom_sf"/>
</dbReference>
<dbReference type="PROSITE" id="PS50011">
    <property type="entry name" value="PROTEIN_KINASE_DOM"/>
    <property type="match status" value="1"/>
</dbReference>
<dbReference type="Gene3D" id="2.60.120.10">
    <property type="entry name" value="Jelly Rolls"/>
    <property type="match status" value="3"/>
</dbReference>
<comment type="subunit">
    <text evidence="2">Monomer.</text>
</comment>
<dbReference type="InterPro" id="IPR008271">
    <property type="entry name" value="Ser/Thr_kinase_AS"/>
</dbReference>
<feature type="domain" description="Cyclic nucleotide-binding" evidence="16">
    <location>
        <begin position="152"/>
        <end position="264"/>
    </location>
</feature>
<keyword evidence="10 14" id="KW-0067">ATP-binding</keyword>
<comment type="caution">
    <text evidence="17">The sequence shown here is derived from an EMBL/GenBank/DDBJ whole genome shotgun (WGS) entry which is preliminary data.</text>
</comment>
<organism evidence="17 18">
    <name type="scientific">Effrenium voratum</name>
    <dbReference type="NCBI Taxonomy" id="2562239"/>
    <lineage>
        <taxon>Eukaryota</taxon>
        <taxon>Sar</taxon>
        <taxon>Alveolata</taxon>
        <taxon>Dinophyceae</taxon>
        <taxon>Suessiales</taxon>
        <taxon>Symbiodiniaceae</taxon>
        <taxon>Effrenium</taxon>
    </lineage>
</organism>
<dbReference type="Pfam" id="PF00027">
    <property type="entry name" value="cNMP_binding"/>
    <property type="match status" value="1"/>
</dbReference>
<dbReference type="Pfam" id="PF00069">
    <property type="entry name" value="Pkinase"/>
    <property type="match status" value="1"/>
</dbReference>
<dbReference type="InterPro" id="IPR000595">
    <property type="entry name" value="cNMP-bd_dom"/>
</dbReference>
<name>A0AA36HWL6_9DINO</name>
<dbReference type="PROSITE" id="PS00108">
    <property type="entry name" value="PROTEIN_KINASE_ST"/>
    <property type="match status" value="1"/>
</dbReference>
<dbReference type="AlphaFoldDB" id="A0AA36HWL6"/>
<dbReference type="SUPFAM" id="SSF56112">
    <property type="entry name" value="Protein kinase-like (PK-like)"/>
    <property type="match status" value="1"/>
</dbReference>
<dbReference type="FunFam" id="1.10.510.10:FF:000571">
    <property type="entry name" value="Maternal embryonic leucine zipper kinase"/>
    <property type="match status" value="1"/>
</dbReference>
<evidence type="ECO:0000256" key="3">
    <source>
        <dbReference type="ARBA" id="ARBA00022490"/>
    </source>
</evidence>
<feature type="binding site" evidence="14">
    <location>
        <position position="575"/>
    </location>
    <ligand>
        <name>ATP</name>
        <dbReference type="ChEBI" id="CHEBI:30616"/>
    </ligand>
</feature>
<dbReference type="Gene3D" id="1.10.510.10">
    <property type="entry name" value="Transferase(Phosphotransferase) domain 1"/>
    <property type="match status" value="1"/>
</dbReference>
<dbReference type="GO" id="GO:0004691">
    <property type="term" value="F:cAMP-dependent protein kinase activity"/>
    <property type="evidence" value="ECO:0007669"/>
    <property type="project" value="TreeGrafter"/>
</dbReference>
<keyword evidence="18" id="KW-1185">Reference proteome</keyword>
<dbReference type="SMART" id="SM00100">
    <property type="entry name" value="cNMP"/>
    <property type="match status" value="3"/>
</dbReference>
<evidence type="ECO:0000259" key="16">
    <source>
        <dbReference type="PROSITE" id="PS50042"/>
    </source>
</evidence>
<keyword evidence="7" id="KW-0479">Metal-binding</keyword>
<evidence type="ECO:0000256" key="7">
    <source>
        <dbReference type="ARBA" id="ARBA00022723"/>
    </source>
</evidence>
<dbReference type="InterPro" id="IPR018488">
    <property type="entry name" value="cNMP-bd_CS"/>
</dbReference>
<keyword evidence="9" id="KW-0418">Kinase</keyword>
<dbReference type="EMBL" id="CAUJNA010000326">
    <property type="protein sequence ID" value="CAJ1375528.1"/>
    <property type="molecule type" value="Genomic_DNA"/>
</dbReference>
<evidence type="ECO:0000259" key="15">
    <source>
        <dbReference type="PROSITE" id="PS50011"/>
    </source>
</evidence>
<dbReference type="InterPro" id="IPR014710">
    <property type="entry name" value="RmlC-like_jellyroll"/>
</dbReference>
<evidence type="ECO:0000313" key="18">
    <source>
        <dbReference type="Proteomes" id="UP001178507"/>
    </source>
</evidence>
<dbReference type="PROSITE" id="PS50042">
    <property type="entry name" value="CNMP_BINDING_3"/>
    <property type="match status" value="3"/>
</dbReference>
<dbReference type="SMART" id="SM00220">
    <property type="entry name" value="S_TKc"/>
    <property type="match status" value="1"/>
</dbReference>
<dbReference type="InterPro" id="IPR017441">
    <property type="entry name" value="Protein_kinase_ATP_BS"/>
</dbReference>
<gene>
    <name evidence="17" type="ORF">EVOR1521_LOCUS4788</name>
</gene>
<sequence>MEAAERGGYPEVARLSTEASDVRGRLLAALKRDRFTAPLTEDELELIVKKMEQIKLSGTLLQEGEAAVKAFVIQEGFLTVSAHGRPLAVLRAGDCVGTAGVLRRSNAHSVATQPGEYAVVWSVDVAEISRLLDQWATKYMAENQKFIDRVGLFDFLPGNQKARLAQLPVRTQVLQAGDRVSIEGDVVCFIFLLQTGRLSGVLNSDHDTARRMAKYLAGDVVCSGTCIPQFRQNPLRWHTVADTDCKLLTLDFQTLLQMFGDDADECVQRAFMVFGLNQVPFMAGFAARQKQLLAKAMEVRSYQPHQLISEDIQFALVFDGMMLVQRGTATEELIHGDRYIDSTLFSSQDEAERLEGFATEDLETSEEAVVRLLAGPKGLTMAVLAATRARQAFEELGVSPVASAEDTTDVALEVLQARRVSVLRHLTGTQIERLVKQLVPCIYKQGKTIFEQGEIGTAFYIVASGQVQVIIDGHRVRTLARHGHFGERALLFEDHCRTATVRVVSTEAELWCLEKTAFVEVLTDSLRQEIMRRIEIQDSCVELQELTPVRVIGVGGFGRVRLVEHCHTGLRYALKEVRKVDGKVPEHVRGECELLAEMDHPLILDMLHTYETQTSLYILMEYITGGTLRRYIKGQGPAQREAARFYAGSLILVLEVLHDRNIVYRDLKPDNVMLDSQGSVKLIDFGLAKRLDEGGRTFTCVGSPHYMAPEAILSRREGYGTEVDVWALGVLLFELVCGCRPFEGREKQDIFEAVLKQALEFPAAYGDACGRDLLQGMLEKTPEARLGAGVFGWDDIKEHEYFAYSGNLFDGIVERSVRPPFVPAECHSDAVPQDLEVKDFRKEKTLVRKRTLLRRATTFAAFCR</sequence>
<accession>A0AA36HWL6</accession>
<evidence type="ECO:0000256" key="8">
    <source>
        <dbReference type="ARBA" id="ARBA00022741"/>
    </source>
</evidence>
<keyword evidence="8 14" id="KW-0547">Nucleotide-binding</keyword>
<dbReference type="GO" id="GO:0005524">
    <property type="term" value="F:ATP binding"/>
    <property type="evidence" value="ECO:0007669"/>
    <property type="project" value="UniProtKB-UniRule"/>
</dbReference>
<dbReference type="InterPro" id="IPR011009">
    <property type="entry name" value="Kinase-like_dom_sf"/>
</dbReference>
<dbReference type="Gene3D" id="3.30.200.20">
    <property type="entry name" value="Phosphorylase Kinase, domain 1"/>
    <property type="match status" value="1"/>
</dbReference>
<dbReference type="PANTHER" id="PTHR24353:SF37">
    <property type="entry name" value="CAMP-DEPENDENT PROTEIN KINASE CATALYTIC SUBUNIT PRKX"/>
    <property type="match status" value="1"/>
</dbReference>
<evidence type="ECO:0000313" key="17">
    <source>
        <dbReference type="EMBL" id="CAJ1375528.1"/>
    </source>
</evidence>
<comment type="cofactor">
    <cofactor evidence="1">
        <name>Mg(2+)</name>
        <dbReference type="ChEBI" id="CHEBI:18420"/>
    </cofactor>
</comment>
<dbReference type="CDD" id="cd00038">
    <property type="entry name" value="CAP_ED"/>
    <property type="match status" value="2"/>
</dbReference>
<dbReference type="PANTHER" id="PTHR24353">
    <property type="entry name" value="CYCLIC NUCLEOTIDE-DEPENDENT PROTEIN KINASE"/>
    <property type="match status" value="1"/>
</dbReference>
<evidence type="ECO:0000256" key="6">
    <source>
        <dbReference type="ARBA" id="ARBA00022679"/>
    </source>
</evidence>
<keyword evidence="11" id="KW-0460">Magnesium</keyword>
<feature type="domain" description="Cyclic nucleotide-binding" evidence="16">
    <location>
        <begin position="59"/>
        <end position="149"/>
    </location>
</feature>
<dbReference type="PROSITE" id="PS00889">
    <property type="entry name" value="CNMP_BINDING_2"/>
    <property type="match status" value="1"/>
</dbReference>
<dbReference type="Proteomes" id="UP001178507">
    <property type="component" value="Unassembled WGS sequence"/>
</dbReference>
<evidence type="ECO:0000256" key="4">
    <source>
        <dbReference type="ARBA" id="ARBA00022527"/>
    </source>
</evidence>
<evidence type="ECO:0000256" key="5">
    <source>
        <dbReference type="ARBA" id="ARBA00022535"/>
    </source>
</evidence>
<dbReference type="GO" id="GO:0030553">
    <property type="term" value="F:cGMP binding"/>
    <property type="evidence" value="ECO:0007669"/>
    <property type="project" value="UniProtKB-KW"/>
</dbReference>
<dbReference type="PROSITE" id="PS00107">
    <property type="entry name" value="PROTEIN_KINASE_ATP"/>
    <property type="match status" value="1"/>
</dbReference>
<evidence type="ECO:0000256" key="11">
    <source>
        <dbReference type="ARBA" id="ARBA00022842"/>
    </source>
</evidence>
<protein>
    <recommendedName>
        <fullName evidence="13">cGMP-dependent protein kinase</fullName>
    </recommendedName>
</protein>